<evidence type="ECO:0000313" key="3">
    <source>
        <dbReference type="EMBL" id="EDL77015.1"/>
    </source>
</evidence>
<dbReference type="EMBL" id="CH473954">
    <property type="protein sequence ID" value="EDL77015.1"/>
    <property type="molecule type" value="Genomic_DNA"/>
</dbReference>
<feature type="compositionally biased region" description="Basic and acidic residues" evidence="1">
    <location>
        <begin position="156"/>
        <end position="166"/>
    </location>
</feature>
<feature type="compositionally biased region" description="Polar residues" evidence="1">
    <location>
        <begin position="132"/>
        <end position="147"/>
    </location>
</feature>
<feature type="region of interest" description="Disordered" evidence="1">
    <location>
        <begin position="89"/>
        <end position="166"/>
    </location>
</feature>
<proteinExistence type="predicted"/>
<organism evidence="3 4">
    <name type="scientific">Rattus norvegicus</name>
    <name type="common">Rat</name>
    <dbReference type="NCBI Taxonomy" id="10116"/>
    <lineage>
        <taxon>Eukaryota</taxon>
        <taxon>Metazoa</taxon>
        <taxon>Chordata</taxon>
        <taxon>Craniata</taxon>
        <taxon>Vertebrata</taxon>
        <taxon>Euteleostomi</taxon>
        <taxon>Mammalia</taxon>
        <taxon>Eutheria</taxon>
        <taxon>Euarchontoglires</taxon>
        <taxon>Glires</taxon>
        <taxon>Rodentia</taxon>
        <taxon>Myomorpha</taxon>
        <taxon>Muroidea</taxon>
        <taxon>Muridae</taxon>
        <taxon>Murinae</taxon>
        <taxon>Rattus</taxon>
    </lineage>
</organism>
<protein>
    <submittedName>
        <fullName evidence="3">RCG26047, isoform CRA_a</fullName>
    </submittedName>
</protein>
<keyword evidence="2" id="KW-0732">Signal</keyword>
<feature type="chain" id="PRO_5039947867" evidence="2">
    <location>
        <begin position="17"/>
        <end position="166"/>
    </location>
</feature>
<evidence type="ECO:0000256" key="1">
    <source>
        <dbReference type="SAM" id="MobiDB-lite"/>
    </source>
</evidence>
<dbReference type="Proteomes" id="UP000234681">
    <property type="component" value="Chromosome 8"/>
</dbReference>
<accession>A6I3L1</accession>
<name>A6I3L1_RAT</name>
<feature type="signal peptide" evidence="2">
    <location>
        <begin position="1"/>
        <end position="16"/>
    </location>
</feature>
<dbReference type="AlphaFoldDB" id="A6I3L1"/>
<reference evidence="3 4" key="1">
    <citation type="submission" date="2005-09" db="EMBL/GenBank/DDBJ databases">
        <authorList>
            <person name="Mural R.J."/>
            <person name="Li P.W."/>
            <person name="Adams M.D."/>
            <person name="Amanatides P.G."/>
            <person name="Baden-Tillson H."/>
            <person name="Barnstead M."/>
            <person name="Chin S.H."/>
            <person name="Dew I."/>
            <person name="Evans C.A."/>
            <person name="Ferriera S."/>
            <person name="Flanigan M."/>
            <person name="Fosler C."/>
            <person name="Glodek A."/>
            <person name="Gu Z."/>
            <person name="Holt R.A."/>
            <person name="Jennings D."/>
            <person name="Kraft C.L."/>
            <person name="Lu F."/>
            <person name="Nguyen T."/>
            <person name="Nusskern D.R."/>
            <person name="Pfannkoch C.M."/>
            <person name="Sitter C."/>
            <person name="Sutton G.G."/>
            <person name="Venter J.C."/>
            <person name="Wang Z."/>
            <person name="Woodage T."/>
            <person name="Zheng X.H."/>
            <person name="Zhong F."/>
        </authorList>
    </citation>
    <scope>NUCLEOTIDE SEQUENCE [LARGE SCALE GENOMIC DNA]</scope>
    <source>
        <strain>BN</strain>
        <strain evidence="4">Sprague-Dawley</strain>
    </source>
</reference>
<evidence type="ECO:0000256" key="2">
    <source>
        <dbReference type="SAM" id="SignalP"/>
    </source>
</evidence>
<gene>
    <name evidence="3" type="ORF">rCG_26047</name>
</gene>
<evidence type="ECO:0000313" key="4">
    <source>
        <dbReference type="Proteomes" id="UP000234681"/>
    </source>
</evidence>
<sequence>MLWLGQFGLWLALAWSIYLTASKRSSRLGGRGPQAALPRHSAGGERVAATARTVAAPDAWRSSLLESLISISLAECVHLPVTLAVPPESAASLGPPDCPSRPGHALPHGWLGSQAAPSSSLPVEDASGPAGTKSTESIAHGPPNNSHPRPVLPTPPRREMALRDAW</sequence>